<dbReference type="EMBL" id="LR796643">
    <property type="protein sequence ID" value="CAB4155587.1"/>
    <property type="molecule type" value="Genomic_DNA"/>
</dbReference>
<evidence type="ECO:0000313" key="5">
    <source>
        <dbReference type="EMBL" id="CAB4195567.1"/>
    </source>
</evidence>
<dbReference type="EMBL" id="LR797234">
    <property type="protein sequence ID" value="CAB4195567.1"/>
    <property type="molecule type" value="Genomic_DNA"/>
</dbReference>
<evidence type="ECO:0000313" key="6">
    <source>
        <dbReference type="EMBL" id="CAB4205317.1"/>
    </source>
</evidence>
<protein>
    <submittedName>
        <fullName evidence="3">Uncharacterized protein</fullName>
    </submittedName>
</protein>
<dbReference type="EMBL" id="LR796827">
    <property type="protein sequence ID" value="CAB4168401.1"/>
    <property type="molecule type" value="Genomic_DNA"/>
</dbReference>
<reference evidence="3" key="1">
    <citation type="submission" date="2020-05" db="EMBL/GenBank/DDBJ databases">
        <authorList>
            <person name="Chiriac C."/>
            <person name="Salcher M."/>
            <person name="Ghai R."/>
            <person name="Kavagutti S V."/>
        </authorList>
    </citation>
    <scope>NUCLEOTIDE SEQUENCE</scope>
</reference>
<dbReference type="EMBL" id="LR797024">
    <property type="protein sequence ID" value="CAB4180928.1"/>
    <property type="molecule type" value="Genomic_DNA"/>
</dbReference>
<name>A0A6J5PFZ1_9CAUD</name>
<dbReference type="EMBL" id="LR796804">
    <property type="protein sequence ID" value="CAB4167557.1"/>
    <property type="molecule type" value="Genomic_DNA"/>
</dbReference>
<evidence type="ECO:0000313" key="8">
    <source>
        <dbReference type="EMBL" id="CAB5226818.1"/>
    </source>
</evidence>
<organism evidence="3">
    <name type="scientific">uncultured Caudovirales phage</name>
    <dbReference type="NCBI Taxonomy" id="2100421"/>
    <lineage>
        <taxon>Viruses</taxon>
        <taxon>Duplodnaviria</taxon>
        <taxon>Heunggongvirae</taxon>
        <taxon>Uroviricota</taxon>
        <taxon>Caudoviricetes</taxon>
        <taxon>Peduoviridae</taxon>
        <taxon>Maltschvirus</taxon>
        <taxon>Maltschvirus maltsch</taxon>
    </lineage>
</organism>
<dbReference type="EMBL" id="LR797506">
    <property type="protein sequence ID" value="CAB4221749.1"/>
    <property type="molecule type" value="Genomic_DNA"/>
</dbReference>
<gene>
    <name evidence="4" type="ORF">UFOVP1058_5</name>
    <name evidence="5" type="ORF">UFOVP1289_29</name>
    <name evidence="6" type="ORF">UFOVP1410_57</name>
    <name evidence="8" type="ORF">UFOVP1514_44</name>
    <name evidence="7" type="ORF">UFOVP1642_56</name>
    <name evidence="1" type="ORF">UFOVP656_6</name>
    <name evidence="2" type="ORF">UFOVP857_28</name>
    <name evidence="3" type="ORF">UFOVP879_18</name>
</gene>
<evidence type="ECO:0000313" key="1">
    <source>
        <dbReference type="EMBL" id="CAB4155587.1"/>
    </source>
</evidence>
<proteinExistence type="predicted"/>
<accession>A0A6J5PFZ1</accession>
<evidence type="ECO:0000313" key="3">
    <source>
        <dbReference type="EMBL" id="CAB4168401.1"/>
    </source>
</evidence>
<evidence type="ECO:0000313" key="2">
    <source>
        <dbReference type="EMBL" id="CAB4167557.1"/>
    </source>
</evidence>
<dbReference type="EMBL" id="LR797356">
    <property type="protein sequence ID" value="CAB4205317.1"/>
    <property type="molecule type" value="Genomic_DNA"/>
</dbReference>
<evidence type="ECO:0000313" key="4">
    <source>
        <dbReference type="EMBL" id="CAB4180928.1"/>
    </source>
</evidence>
<sequence>MTGLPHSRVPSPIRDVLDASGMPWLLEIGKKHMKIKLAGRLVGVLPHSPQKESDRVVINTVAQIRRRVAEMQKELV</sequence>
<evidence type="ECO:0000313" key="7">
    <source>
        <dbReference type="EMBL" id="CAB4221749.1"/>
    </source>
</evidence>
<dbReference type="EMBL" id="LR798362">
    <property type="protein sequence ID" value="CAB5226818.1"/>
    <property type="molecule type" value="Genomic_DNA"/>
</dbReference>